<dbReference type="RefSeq" id="WP_009583271.1">
    <property type="nucleotide sequence ID" value="NZ_AMZN01000113.1"/>
</dbReference>
<gene>
    <name evidence="6" type="ORF">C900_00356</name>
</gene>
<dbReference type="InterPro" id="IPR004839">
    <property type="entry name" value="Aminotransferase_I/II_large"/>
</dbReference>
<evidence type="ECO:0000313" key="7">
    <source>
        <dbReference type="Proteomes" id="UP000011135"/>
    </source>
</evidence>
<dbReference type="eggNOG" id="COG1167">
    <property type="taxonomic scope" value="Bacteria"/>
</dbReference>
<evidence type="ECO:0000259" key="5">
    <source>
        <dbReference type="PROSITE" id="PS51410"/>
    </source>
</evidence>
<sequence length="697" mass="79870">MITTQNYDAYTSEDHKTWSALNERLLKKNFAKTSKEYQRGFDLLDLNSDKVIKIEQISKRLEEISGWTLIPVTGLIPTRDFFYMLINKKYPINIYLRKPHELDFSEDPDIFHDILGHVPLLTNEPFCRFLTEFSIIALKYADNEKAVEFLGRLYWYTFEMGLIRENGELLPYGGAIITSTGEIENVSDNKISKYEFDINHIFNTPYDNYHLQKEYFIINSFDDLFKSLEGLEACLRANLEIPLDPTVLLDTPLAMQINTNLTNGFNNVIGFLNDIQYKFPEAISFAAGQPDEKFFDVKDHIGKFDTYIDYLEAQSSRSREEIIGHVGQYNKTKGIVNDIIVEYLKKDENIHVKPHDLLFTLGAQEAFAVIVSTLTDRDKDVILLEDPSYIGVSSFGKVFDYKMEGVRTNDEGIDIDELEKKIIDVKSRGLNTKLLYVIPDYQNPKGSTMPLEKRLELLEIAEKHNILIIEDSVYNSFTYAQKKLPTLKSLDKRKRVIYVGSFSKSLFPGLRAGLIVADQYIELPSGEVITLSDELAKVKALFTNNTPTITQAILGGILLNYNYSLSNYNKKKFENYKIKRDNIIACLGKYIGTNVDDWAVGISWNEPNGGFFIKMEVPFEVTDKDVAHCAEKFGVIFCPMYYFYLKGDVRNEIRLTFSNLTFDQIDSGIQKLAAFLKERLAGLASDAKQRVEKAELV</sequence>
<dbReference type="AlphaFoldDB" id="L8JJN9"/>
<dbReference type="GO" id="GO:0016714">
    <property type="term" value="F:oxidoreductase activity, acting on paired donors, with incorporation or reduction of molecular oxygen, reduced pteridine as one donor, and incorporation of one atom of oxygen"/>
    <property type="evidence" value="ECO:0007669"/>
    <property type="project" value="InterPro"/>
</dbReference>
<dbReference type="PANTHER" id="PTHR42790:SF19">
    <property type="entry name" value="KYNURENINE_ALPHA-AMINOADIPATE AMINOTRANSFERASE, MITOCHONDRIAL"/>
    <property type="match status" value="1"/>
</dbReference>
<name>L8JJN9_9BACT</name>
<dbReference type="InterPro" id="IPR036951">
    <property type="entry name" value="ArAA_hydroxylase_sf"/>
</dbReference>
<dbReference type="STRING" id="1237149.C900_00356"/>
<keyword evidence="2" id="KW-0032">Aminotransferase</keyword>
<dbReference type="InterPro" id="IPR015422">
    <property type="entry name" value="PyrdxlP-dep_Trfase_small"/>
</dbReference>
<evidence type="ECO:0000256" key="2">
    <source>
        <dbReference type="ARBA" id="ARBA00022576"/>
    </source>
</evidence>
<dbReference type="NCBIfam" id="NF008877">
    <property type="entry name" value="PRK11913.1-2"/>
    <property type="match status" value="1"/>
</dbReference>
<dbReference type="eggNOG" id="COG3186">
    <property type="taxonomic scope" value="Bacteria"/>
</dbReference>
<keyword evidence="4" id="KW-0663">Pyridoxal phosphate</keyword>
<dbReference type="PANTHER" id="PTHR42790">
    <property type="entry name" value="AMINOTRANSFERASE"/>
    <property type="match status" value="1"/>
</dbReference>
<dbReference type="PRINTS" id="PR00372">
    <property type="entry name" value="FYWHYDRXLASE"/>
</dbReference>
<dbReference type="SUPFAM" id="SSF56534">
    <property type="entry name" value="Aromatic aminoacid monoxygenases, catalytic and oligomerization domains"/>
    <property type="match status" value="1"/>
</dbReference>
<dbReference type="InterPro" id="IPR036329">
    <property type="entry name" value="Aro-AA_hydroxylase_C_sf"/>
</dbReference>
<evidence type="ECO:0000256" key="3">
    <source>
        <dbReference type="ARBA" id="ARBA00022679"/>
    </source>
</evidence>
<proteinExistence type="predicted"/>
<dbReference type="Gene3D" id="1.10.800.10">
    <property type="entry name" value="Aromatic amino acid hydroxylase"/>
    <property type="match status" value="1"/>
</dbReference>
<comment type="caution">
    <text evidence="6">The sequence shown here is derived from an EMBL/GenBank/DDBJ whole genome shotgun (WGS) entry which is preliminary data.</text>
</comment>
<accession>L8JJN9</accession>
<dbReference type="Proteomes" id="UP000011135">
    <property type="component" value="Unassembled WGS sequence"/>
</dbReference>
<dbReference type="SUPFAM" id="SSF53383">
    <property type="entry name" value="PLP-dependent transferases"/>
    <property type="match status" value="1"/>
</dbReference>
<evidence type="ECO:0000256" key="1">
    <source>
        <dbReference type="ARBA" id="ARBA00001933"/>
    </source>
</evidence>
<protein>
    <recommendedName>
        <fullName evidence="5">Biopterin-dependent aromatic amino acid hydroxylase family profile domain-containing protein</fullName>
    </recommendedName>
</protein>
<dbReference type="Pfam" id="PF00351">
    <property type="entry name" value="Biopterin_H"/>
    <property type="match status" value="1"/>
</dbReference>
<evidence type="ECO:0000313" key="6">
    <source>
        <dbReference type="EMBL" id="ELR68463.1"/>
    </source>
</evidence>
<dbReference type="InterPro" id="IPR018301">
    <property type="entry name" value="ArAA_hydroxylase_Fe/CU_BS"/>
</dbReference>
<dbReference type="PROSITE" id="PS00367">
    <property type="entry name" value="BH4_AAA_HYDROXYL_1"/>
    <property type="match status" value="1"/>
</dbReference>
<dbReference type="Gene3D" id="3.90.1150.10">
    <property type="entry name" value="Aspartate Aminotransferase, domain 1"/>
    <property type="match status" value="1"/>
</dbReference>
<dbReference type="InterPro" id="IPR015424">
    <property type="entry name" value="PyrdxlP-dep_Trfase"/>
</dbReference>
<dbReference type="GO" id="GO:0005506">
    <property type="term" value="F:iron ion binding"/>
    <property type="evidence" value="ECO:0007669"/>
    <property type="project" value="InterPro"/>
</dbReference>
<dbReference type="GO" id="GO:0008483">
    <property type="term" value="F:transaminase activity"/>
    <property type="evidence" value="ECO:0007669"/>
    <property type="project" value="UniProtKB-KW"/>
</dbReference>
<dbReference type="GO" id="GO:1901605">
    <property type="term" value="P:alpha-amino acid metabolic process"/>
    <property type="evidence" value="ECO:0007669"/>
    <property type="project" value="TreeGrafter"/>
</dbReference>
<dbReference type="GO" id="GO:0009072">
    <property type="term" value="P:aromatic amino acid metabolic process"/>
    <property type="evidence" value="ECO:0007669"/>
    <property type="project" value="InterPro"/>
</dbReference>
<dbReference type="Pfam" id="PF00155">
    <property type="entry name" value="Aminotran_1_2"/>
    <property type="match status" value="1"/>
</dbReference>
<dbReference type="InterPro" id="IPR050859">
    <property type="entry name" value="Class-I_PLP-dep_aminotransf"/>
</dbReference>
<organism evidence="6 7">
    <name type="scientific">Fulvivirga imtechensis AK7</name>
    <dbReference type="NCBI Taxonomy" id="1237149"/>
    <lineage>
        <taxon>Bacteria</taxon>
        <taxon>Pseudomonadati</taxon>
        <taxon>Bacteroidota</taxon>
        <taxon>Cytophagia</taxon>
        <taxon>Cytophagales</taxon>
        <taxon>Fulvivirgaceae</taxon>
        <taxon>Fulvivirga</taxon>
    </lineage>
</organism>
<comment type="cofactor">
    <cofactor evidence="1">
        <name>pyridoxal 5'-phosphate</name>
        <dbReference type="ChEBI" id="CHEBI:597326"/>
    </cofactor>
</comment>
<dbReference type="Gene3D" id="3.40.640.10">
    <property type="entry name" value="Type I PLP-dependent aspartate aminotransferase-like (Major domain)"/>
    <property type="match status" value="1"/>
</dbReference>
<evidence type="ECO:0000256" key="4">
    <source>
        <dbReference type="ARBA" id="ARBA00022898"/>
    </source>
</evidence>
<dbReference type="GO" id="GO:0030170">
    <property type="term" value="F:pyridoxal phosphate binding"/>
    <property type="evidence" value="ECO:0007669"/>
    <property type="project" value="InterPro"/>
</dbReference>
<keyword evidence="3" id="KW-0808">Transferase</keyword>
<dbReference type="InterPro" id="IPR015421">
    <property type="entry name" value="PyrdxlP-dep_Trfase_major"/>
</dbReference>
<dbReference type="CDD" id="cd00609">
    <property type="entry name" value="AAT_like"/>
    <property type="match status" value="1"/>
</dbReference>
<dbReference type="PROSITE" id="PS51410">
    <property type="entry name" value="BH4_AAA_HYDROXYL_2"/>
    <property type="match status" value="1"/>
</dbReference>
<feature type="domain" description="Biopterin-dependent aromatic amino acid hydroxylase family profile" evidence="5">
    <location>
        <begin position="1"/>
        <end position="283"/>
    </location>
</feature>
<reference evidence="6 7" key="1">
    <citation type="submission" date="2012-12" db="EMBL/GenBank/DDBJ databases">
        <title>Genome assembly of Fulvivirga imtechensis AK7.</title>
        <authorList>
            <person name="Nupur N."/>
            <person name="Khatri I."/>
            <person name="Kumar R."/>
            <person name="Subramanian S."/>
            <person name="Pinnaka A."/>
        </authorList>
    </citation>
    <scope>NUCLEOTIDE SEQUENCE [LARGE SCALE GENOMIC DNA]</scope>
    <source>
        <strain evidence="6 7">AK7</strain>
    </source>
</reference>
<keyword evidence="7" id="KW-1185">Reference proteome</keyword>
<dbReference type="EMBL" id="AMZN01000113">
    <property type="protein sequence ID" value="ELR68463.1"/>
    <property type="molecule type" value="Genomic_DNA"/>
</dbReference>
<dbReference type="InterPro" id="IPR019774">
    <property type="entry name" value="Aromatic-AA_hydroxylase_C"/>
</dbReference>
<dbReference type="OrthoDB" id="594134at2"/>